<comment type="caution">
    <text evidence="2">The sequence shown here is derived from an EMBL/GenBank/DDBJ whole genome shotgun (WGS) entry which is preliminary data.</text>
</comment>
<gene>
    <name evidence="2" type="ORF">N5B56_10965</name>
</gene>
<proteinExistence type="predicted"/>
<accession>A0ABT2M232</accession>
<reference evidence="2" key="1">
    <citation type="submission" date="2022-09" db="EMBL/GenBank/DDBJ databases">
        <title>Eubacterium sp. LFL-14 isolated from human feces.</title>
        <authorList>
            <person name="Liu F."/>
        </authorList>
    </citation>
    <scope>NUCLEOTIDE SEQUENCE</scope>
    <source>
        <strain evidence="2">LFL-14</strain>
    </source>
</reference>
<evidence type="ECO:0000313" key="2">
    <source>
        <dbReference type="EMBL" id="MCT7399598.1"/>
    </source>
</evidence>
<dbReference type="RefSeq" id="WP_158562616.1">
    <property type="nucleotide sequence ID" value="NZ_JAODBU010000011.1"/>
</dbReference>
<dbReference type="EMBL" id="JAODBU010000011">
    <property type="protein sequence ID" value="MCT7399598.1"/>
    <property type="molecule type" value="Genomic_DNA"/>
</dbReference>
<keyword evidence="3" id="KW-1185">Reference proteome</keyword>
<protein>
    <submittedName>
        <fullName evidence="2">Uncharacterized protein</fullName>
    </submittedName>
</protein>
<evidence type="ECO:0000313" key="3">
    <source>
        <dbReference type="Proteomes" id="UP001431199"/>
    </source>
</evidence>
<feature type="compositionally biased region" description="Basic and acidic residues" evidence="1">
    <location>
        <begin position="1"/>
        <end position="13"/>
    </location>
</feature>
<dbReference type="Proteomes" id="UP001431199">
    <property type="component" value="Unassembled WGS sequence"/>
</dbReference>
<sequence>MFGPYDKKFDKNKNGIMEDDEKLEEQAYIRYLAEKDDEGEEDDDFDNGESV</sequence>
<feature type="region of interest" description="Disordered" evidence="1">
    <location>
        <begin position="1"/>
        <end position="21"/>
    </location>
</feature>
<organism evidence="2 3">
    <name type="scientific">Eubacterium album</name>
    <dbReference type="NCBI Taxonomy" id="2978477"/>
    <lineage>
        <taxon>Bacteria</taxon>
        <taxon>Bacillati</taxon>
        <taxon>Bacillota</taxon>
        <taxon>Clostridia</taxon>
        <taxon>Eubacteriales</taxon>
        <taxon>Eubacteriaceae</taxon>
        <taxon>Eubacterium</taxon>
    </lineage>
</organism>
<evidence type="ECO:0000256" key="1">
    <source>
        <dbReference type="SAM" id="MobiDB-lite"/>
    </source>
</evidence>
<name>A0ABT2M232_9FIRM</name>